<organism evidence="2 3">
    <name type="scientific">Ramlibacter pinisoli</name>
    <dbReference type="NCBI Taxonomy" id="2682844"/>
    <lineage>
        <taxon>Bacteria</taxon>
        <taxon>Pseudomonadati</taxon>
        <taxon>Pseudomonadota</taxon>
        <taxon>Betaproteobacteria</taxon>
        <taxon>Burkholderiales</taxon>
        <taxon>Comamonadaceae</taxon>
        <taxon>Ramlibacter</taxon>
    </lineage>
</organism>
<dbReference type="Gene3D" id="1.10.490.10">
    <property type="entry name" value="Globins"/>
    <property type="match status" value="1"/>
</dbReference>
<evidence type="ECO:0000256" key="1">
    <source>
        <dbReference type="SAM" id="SignalP"/>
    </source>
</evidence>
<feature type="signal peptide" evidence="1">
    <location>
        <begin position="1"/>
        <end position="28"/>
    </location>
</feature>
<protein>
    <recommendedName>
        <fullName evidence="4">Group 1 truncated hemoglobin</fullName>
    </recommendedName>
</protein>
<dbReference type="EMBL" id="WSEL01000011">
    <property type="protein sequence ID" value="MVQ32987.1"/>
    <property type="molecule type" value="Genomic_DNA"/>
</dbReference>
<dbReference type="InterPro" id="IPR012292">
    <property type="entry name" value="Globin/Proto"/>
</dbReference>
<name>A0A6N8J1L9_9BURK</name>
<evidence type="ECO:0008006" key="4">
    <source>
        <dbReference type="Google" id="ProtNLM"/>
    </source>
</evidence>
<reference evidence="2 3" key="1">
    <citation type="submission" date="2019-12" db="EMBL/GenBank/DDBJ databases">
        <authorList>
            <person name="Huq M.A."/>
        </authorList>
    </citation>
    <scope>NUCLEOTIDE SEQUENCE [LARGE SCALE GENOMIC DNA]</scope>
    <source>
        <strain evidence="2 3">MAH-25</strain>
    </source>
</reference>
<gene>
    <name evidence="2" type="ORF">GON04_26275</name>
</gene>
<evidence type="ECO:0000313" key="3">
    <source>
        <dbReference type="Proteomes" id="UP000469385"/>
    </source>
</evidence>
<keyword evidence="1" id="KW-0732">Signal</keyword>
<feature type="chain" id="PRO_5026661870" description="Group 1 truncated hemoglobin" evidence="1">
    <location>
        <begin position="29"/>
        <end position="173"/>
    </location>
</feature>
<sequence>MALTFRPSRACLALLAASTLFASTTAFARDDDDSVAARLGGADGIGAFIQARVVPALLASELKVFFTGGVVPLTESTSQTVTCLARLLDHDLGGRSAKNGSVAVDAAAAPFPVEHQCRSSMSDVHRGMRITDAQFALFINIVATEALAAGVAGDDVQEVGKVLTRYRGSVTNH</sequence>
<accession>A0A6N8J1L9</accession>
<comment type="caution">
    <text evidence="2">The sequence shown here is derived from an EMBL/GenBank/DDBJ whole genome shotgun (WGS) entry which is preliminary data.</text>
</comment>
<dbReference type="GO" id="GO:0020037">
    <property type="term" value="F:heme binding"/>
    <property type="evidence" value="ECO:0007669"/>
    <property type="project" value="InterPro"/>
</dbReference>
<dbReference type="RefSeq" id="WP_157401080.1">
    <property type="nucleotide sequence ID" value="NZ_WSEL01000011.1"/>
</dbReference>
<dbReference type="Proteomes" id="UP000469385">
    <property type="component" value="Unassembled WGS sequence"/>
</dbReference>
<keyword evidence="3" id="KW-1185">Reference proteome</keyword>
<proteinExistence type="predicted"/>
<dbReference type="AlphaFoldDB" id="A0A6N8J1L9"/>
<evidence type="ECO:0000313" key="2">
    <source>
        <dbReference type="EMBL" id="MVQ32987.1"/>
    </source>
</evidence>
<dbReference type="GO" id="GO:0019825">
    <property type="term" value="F:oxygen binding"/>
    <property type="evidence" value="ECO:0007669"/>
    <property type="project" value="InterPro"/>
</dbReference>